<dbReference type="InterPro" id="IPR001270">
    <property type="entry name" value="ClpA/B"/>
</dbReference>
<dbReference type="Gene3D" id="3.40.50.300">
    <property type="entry name" value="P-loop containing nucleotide triphosphate hydrolases"/>
    <property type="match status" value="1"/>
</dbReference>
<gene>
    <name evidence="12" type="ORF">AMSG_03857</name>
</gene>
<dbReference type="RefSeq" id="XP_013759760.1">
    <property type="nucleotide sequence ID" value="XM_013904306.1"/>
</dbReference>
<dbReference type="eggNOG" id="KOG1051">
    <property type="taxonomic scope" value="Eukaryota"/>
</dbReference>
<dbReference type="InterPro" id="IPR019489">
    <property type="entry name" value="Clp_ATPase_C"/>
</dbReference>
<dbReference type="SMART" id="SM00745">
    <property type="entry name" value="MIT"/>
    <property type="match status" value="1"/>
</dbReference>
<feature type="compositionally biased region" description="Low complexity" evidence="8">
    <location>
        <begin position="133"/>
        <end position="147"/>
    </location>
</feature>
<evidence type="ECO:0000259" key="9">
    <source>
        <dbReference type="SMART" id="SM00382"/>
    </source>
</evidence>
<evidence type="ECO:0000256" key="6">
    <source>
        <dbReference type="ARBA" id="ARBA00022927"/>
    </source>
</evidence>
<dbReference type="GO" id="GO:0005524">
    <property type="term" value="F:ATP binding"/>
    <property type="evidence" value="ECO:0007669"/>
    <property type="project" value="UniProtKB-KW"/>
</dbReference>
<keyword evidence="3" id="KW-0547">Nucleotide-binding</keyword>
<feature type="domain" description="Clp ATPase C-terminal" evidence="11">
    <location>
        <begin position="370"/>
        <end position="460"/>
    </location>
</feature>
<dbReference type="Gene3D" id="1.20.58.80">
    <property type="entry name" value="Phosphotransferase system, lactose/cellobiose-type IIA subunit"/>
    <property type="match status" value="1"/>
</dbReference>
<evidence type="ECO:0000256" key="2">
    <source>
        <dbReference type="ARBA" id="ARBA00022448"/>
    </source>
</evidence>
<dbReference type="InterPro" id="IPR050130">
    <property type="entry name" value="ClpA_ClpB"/>
</dbReference>
<feature type="domain" description="AAA+ ATPase" evidence="9">
    <location>
        <begin position="199"/>
        <end position="362"/>
    </location>
</feature>
<evidence type="ECO:0000259" key="10">
    <source>
        <dbReference type="SMART" id="SM00745"/>
    </source>
</evidence>
<accession>A0A0L0D515</accession>
<dbReference type="GO" id="GO:0015031">
    <property type="term" value="P:protein transport"/>
    <property type="evidence" value="ECO:0007669"/>
    <property type="project" value="UniProtKB-KW"/>
</dbReference>
<reference evidence="12 13" key="1">
    <citation type="submission" date="2010-05" db="EMBL/GenBank/DDBJ databases">
        <title>The Genome Sequence of Thecamonas trahens ATCC 50062.</title>
        <authorList>
            <consortium name="The Broad Institute Genome Sequencing Platform"/>
            <person name="Russ C."/>
            <person name="Cuomo C."/>
            <person name="Shea T."/>
            <person name="Young S.K."/>
            <person name="Zeng Q."/>
            <person name="Koehrsen M."/>
            <person name="Haas B."/>
            <person name="Borodovsky M."/>
            <person name="Guigo R."/>
            <person name="Alvarado L."/>
            <person name="Berlin A."/>
            <person name="Bochicchio J."/>
            <person name="Borenstein D."/>
            <person name="Chapman S."/>
            <person name="Chen Z."/>
            <person name="Freedman E."/>
            <person name="Gellesch M."/>
            <person name="Goldberg J."/>
            <person name="Griggs A."/>
            <person name="Gujja S."/>
            <person name="Heilman E."/>
            <person name="Heiman D."/>
            <person name="Hepburn T."/>
            <person name="Howarth C."/>
            <person name="Jen D."/>
            <person name="Larson L."/>
            <person name="Mehta T."/>
            <person name="Park D."/>
            <person name="Pearson M."/>
            <person name="Roberts A."/>
            <person name="Saif S."/>
            <person name="Shenoy N."/>
            <person name="Sisk P."/>
            <person name="Stolte C."/>
            <person name="Sykes S."/>
            <person name="Thomson T."/>
            <person name="Walk T."/>
            <person name="White J."/>
            <person name="Yandava C."/>
            <person name="Burger G."/>
            <person name="Gray M.W."/>
            <person name="Holland P.W.H."/>
            <person name="King N."/>
            <person name="Lang F.B.F."/>
            <person name="Roger A.J."/>
            <person name="Ruiz-Trillo I."/>
            <person name="Lander E."/>
            <person name="Nusbaum C."/>
        </authorList>
    </citation>
    <scope>NUCLEOTIDE SEQUENCE [LARGE SCALE GENOMIC DNA]</scope>
    <source>
        <strain evidence="12 13">ATCC 50062</strain>
    </source>
</reference>
<dbReference type="Gene3D" id="1.10.8.60">
    <property type="match status" value="1"/>
</dbReference>
<feature type="domain" description="MIT" evidence="10">
    <location>
        <begin position="36"/>
        <end position="113"/>
    </location>
</feature>
<keyword evidence="13" id="KW-1185">Reference proteome</keyword>
<proteinExistence type="predicted"/>
<dbReference type="FunFam" id="1.20.58.80:FF:000004">
    <property type="entry name" value="Vacuolar protein sorting-associated protein 4"/>
    <property type="match status" value="1"/>
</dbReference>
<dbReference type="Pfam" id="PF07724">
    <property type="entry name" value="AAA_2"/>
    <property type="match status" value="1"/>
</dbReference>
<dbReference type="CDD" id="cd19499">
    <property type="entry name" value="RecA-like_ClpB_Hsp104-like"/>
    <property type="match status" value="1"/>
</dbReference>
<dbReference type="SMART" id="SM01086">
    <property type="entry name" value="ClpB_D2-small"/>
    <property type="match status" value="1"/>
</dbReference>
<keyword evidence="6" id="KW-0653">Protein transport</keyword>
<evidence type="ECO:0000313" key="13">
    <source>
        <dbReference type="Proteomes" id="UP000054408"/>
    </source>
</evidence>
<dbReference type="InterPro" id="IPR003593">
    <property type="entry name" value="AAA+_ATPase"/>
</dbReference>
<dbReference type="SMART" id="SM00382">
    <property type="entry name" value="AAA"/>
    <property type="match status" value="1"/>
</dbReference>
<dbReference type="PRINTS" id="PR00300">
    <property type="entry name" value="CLPPROTEASEA"/>
</dbReference>
<keyword evidence="2" id="KW-0813">Transport</keyword>
<evidence type="ECO:0000256" key="1">
    <source>
        <dbReference type="ARBA" id="ARBA00012674"/>
    </source>
</evidence>
<dbReference type="SUPFAM" id="SSF52540">
    <property type="entry name" value="P-loop containing nucleoside triphosphate hydrolases"/>
    <property type="match status" value="1"/>
</dbReference>
<dbReference type="Proteomes" id="UP000054408">
    <property type="component" value="Unassembled WGS sequence"/>
</dbReference>
<dbReference type="GO" id="GO:0005739">
    <property type="term" value="C:mitochondrion"/>
    <property type="evidence" value="ECO:0007669"/>
    <property type="project" value="TreeGrafter"/>
</dbReference>
<dbReference type="PANTHER" id="PTHR11638:SF93">
    <property type="entry name" value="MITOCHONDRIAL DISAGGREGASE"/>
    <property type="match status" value="1"/>
</dbReference>
<feature type="compositionally biased region" description="Gly residues" evidence="8">
    <location>
        <begin position="117"/>
        <end position="132"/>
    </location>
</feature>
<feature type="region of interest" description="Disordered" evidence="8">
    <location>
        <begin position="114"/>
        <end position="147"/>
    </location>
</feature>
<dbReference type="EMBL" id="GL349446">
    <property type="protein sequence ID" value="KNC47424.1"/>
    <property type="molecule type" value="Genomic_DNA"/>
</dbReference>
<protein>
    <recommendedName>
        <fullName evidence="1">vesicle-fusing ATPase</fullName>
        <ecNumber evidence="1">3.6.4.6</ecNumber>
    </recommendedName>
</protein>
<evidence type="ECO:0000256" key="5">
    <source>
        <dbReference type="ARBA" id="ARBA00022840"/>
    </source>
</evidence>
<evidence type="ECO:0000256" key="4">
    <source>
        <dbReference type="ARBA" id="ARBA00022801"/>
    </source>
</evidence>
<dbReference type="Pfam" id="PF04212">
    <property type="entry name" value="MIT"/>
    <property type="match status" value="1"/>
</dbReference>
<dbReference type="GeneID" id="25563429"/>
<evidence type="ECO:0000313" key="12">
    <source>
        <dbReference type="EMBL" id="KNC47424.1"/>
    </source>
</evidence>
<organism evidence="12 13">
    <name type="scientific">Thecamonas trahens ATCC 50062</name>
    <dbReference type="NCBI Taxonomy" id="461836"/>
    <lineage>
        <taxon>Eukaryota</taxon>
        <taxon>Apusozoa</taxon>
        <taxon>Apusomonadida</taxon>
        <taxon>Apusomonadidae</taxon>
        <taxon>Thecamonas</taxon>
    </lineage>
</organism>
<name>A0A0L0D515_THETB</name>
<dbReference type="InterPro" id="IPR027417">
    <property type="entry name" value="P-loop_NTPase"/>
</dbReference>
<dbReference type="GO" id="GO:0034605">
    <property type="term" value="P:cellular response to heat"/>
    <property type="evidence" value="ECO:0007669"/>
    <property type="project" value="TreeGrafter"/>
</dbReference>
<dbReference type="InterPro" id="IPR003959">
    <property type="entry name" value="ATPase_AAA_core"/>
</dbReference>
<keyword evidence="5" id="KW-0067">ATP-binding</keyword>
<dbReference type="eggNOG" id="KOG0739">
    <property type="taxonomic scope" value="Eukaryota"/>
</dbReference>
<dbReference type="GO" id="GO:0016887">
    <property type="term" value="F:ATP hydrolysis activity"/>
    <property type="evidence" value="ECO:0007669"/>
    <property type="project" value="InterPro"/>
</dbReference>
<evidence type="ECO:0000256" key="7">
    <source>
        <dbReference type="ARBA" id="ARBA00048883"/>
    </source>
</evidence>
<dbReference type="Pfam" id="PF10431">
    <property type="entry name" value="ClpB_D2-small"/>
    <property type="match status" value="1"/>
</dbReference>
<dbReference type="AlphaFoldDB" id="A0A0L0D515"/>
<comment type="catalytic activity">
    <reaction evidence="7">
        <text>ATP + H2O = ADP + phosphate + H(+)</text>
        <dbReference type="Rhea" id="RHEA:13065"/>
        <dbReference type="ChEBI" id="CHEBI:15377"/>
        <dbReference type="ChEBI" id="CHEBI:15378"/>
        <dbReference type="ChEBI" id="CHEBI:30616"/>
        <dbReference type="ChEBI" id="CHEBI:43474"/>
        <dbReference type="ChEBI" id="CHEBI:456216"/>
        <dbReference type="EC" id="3.6.4.6"/>
    </reaction>
</comment>
<keyword evidence="4" id="KW-0378">Hydrolase</keyword>
<dbReference type="InterPro" id="IPR036181">
    <property type="entry name" value="MIT_dom_sf"/>
</dbReference>
<dbReference type="OrthoDB" id="47330at2759"/>
<evidence type="ECO:0000256" key="3">
    <source>
        <dbReference type="ARBA" id="ARBA00022741"/>
    </source>
</evidence>
<dbReference type="PANTHER" id="PTHR11638">
    <property type="entry name" value="ATP-DEPENDENT CLP PROTEASE"/>
    <property type="match status" value="1"/>
</dbReference>
<dbReference type="InterPro" id="IPR007330">
    <property type="entry name" value="MIT_dom"/>
</dbReference>
<dbReference type="SUPFAM" id="SSF116846">
    <property type="entry name" value="MIT domain"/>
    <property type="match status" value="1"/>
</dbReference>
<dbReference type="STRING" id="461836.A0A0L0D515"/>
<evidence type="ECO:0000256" key="8">
    <source>
        <dbReference type="SAM" id="MobiDB-lite"/>
    </source>
</evidence>
<dbReference type="EC" id="3.6.4.6" evidence="1"/>
<evidence type="ECO:0000259" key="11">
    <source>
        <dbReference type="SMART" id="SM01086"/>
    </source>
</evidence>
<sequence>MPSFGLCPSQCRRAAFAAARANSTATSLCAVLDAMSANFREQGIAIVKRAVEMDHAERYAEAYSLYTRALEYFTTYLKYEKSPSMRDAVRGKVIEYLERAEQLKTHLDDEGRAGVAVAGGGESSGDAGGSGATGASSSAGPAACSGVSRRRSRDELLEYLGGETLANVLHRRVVGQDTAVDGVARGIMRYYEGWRMGESPMVFLFVGPSGVGKTELAKAIAEACLGDASAVLRVDMGEYQERHSVAKLLGAPSGYVGSSEGTYFAEELRANPATVVLLDEVEKAHPDVLTVMLSVFDEGRFTPSKGGTVYASDAIFIMTSNLGADVITGMADGSPSLATYNRALEPILKAHFKRDEFLGRIDDILPFEPFTPQDLASVINLFLAKWVHLAASRHGLDLTFDAAVVDAVMAQYNPKYGVRSVKHIIEREVGNTLADASSAGLLTRGVAAQVTVGDAGNLVVELIDTPRRESGSEPVSQSAAAILAV</sequence>